<proteinExistence type="predicted"/>
<accession>A0A3S4TKQ5</accession>
<dbReference type="Proteomes" id="UP000275504">
    <property type="component" value="Chromosome"/>
</dbReference>
<dbReference type="AlphaFoldDB" id="A0A3S4TKQ5"/>
<dbReference type="GO" id="GO:0047686">
    <property type="term" value="F:arylsulfate sulfotransferase activity"/>
    <property type="evidence" value="ECO:0007669"/>
    <property type="project" value="UniProtKB-EC"/>
</dbReference>
<evidence type="ECO:0000313" key="2">
    <source>
        <dbReference type="Proteomes" id="UP000275504"/>
    </source>
</evidence>
<dbReference type="EC" id="2.8.2.22" evidence="1"/>
<dbReference type="EMBL" id="LR134359">
    <property type="protein sequence ID" value="VEG61684.1"/>
    <property type="molecule type" value="Genomic_DNA"/>
</dbReference>
<keyword evidence="1" id="KW-0808">Transferase</keyword>
<name>A0A3S4TKQ5_CAMJU</name>
<organism evidence="1 2">
    <name type="scientific">Campylobacter jejuni subsp. doylei</name>
    <dbReference type="NCBI Taxonomy" id="32021"/>
    <lineage>
        <taxon>Bacteria</taxon>
        <taxon>Pseudomonadati</taxon>
        <taxon>Campylobacterota</taxon>
        <taxon>Epsilonproteobacteria</taxon>
        <taxon>Campylobacterales</taxon>
        <taxon>Campylobacteraceae</taxon>
        <taxon>Campylobacter</taxon>
    </lineage>
</organism>
<evidence type="ECO:0000313" key="1">
    <source>
        <dbReference type="EMBL" id="VEG61684.1"/>
    </source>
</evidence>
<reference evidence="1 2" key="1">
    <citation type="submission" date="2018-12" db="EMBL/GenBank/DDBJ databases">
        <authorList>
            <consortium name="Pathogen Informatics"/>
        </authorList>
    </citation>
    <scope>NUCLEOTIDE SEQUENCE [LARGE SCALE GENOMIC DNA]</scope>
    <source>
        <strain evidence="1 2">NCTC11951</strain>
    </source>
</reference>
<gene>
    <name evidence="1" type="ORF">NCTC11951_00923</name>
</gene>
<sequence>MAFNLGKGVSLGEPKPEIDEFNWGAKEPSVQIQFSGSGTGYQAMPFSVDQAFNPKK</sequence>
<protein>
    <submittedName>
        <fullName evidence="1">Arylsulfate sulfotransferase</fullName>
        <ecNumber evidence="1">2.8.2.22</ecNumber>
    </submittedName>
</protein>